<dbReference type="RefSeq" id="WP_169035655.1">
    <property type="nucleotide sequence ID" value="NZ_LANA01000001.1"/>
</dbReference>
<organism evidence="5 6">
    <name type="scientific">Pelagibacter ubique</name>
    <dbReference type="NCBI Taxonomy" id="198252"/>
    <lineage>
        <taxon>Bacteria</taxon>
        <taxon>Pseudomonadati</taxon>
        <taxon>Pseudomonadota</taxon>
        <taxon>Alphaproteobacteria</taxon>
        <taxon>Candidatus Pelagibacterales</taxon>
        <taxon>Candidatus Pelagibacteraceae</taxon>
        <taxon>Candidatus Pelagibacter</taxon>
    </lineage>
</organism>
<evidence type="ECO:0000256" key="2">
    <source>
        <dbReference type="ARBA" id="ARBA00023134"/>
    </source>
</evidence>
<dbReference type="CDD" id="cd01891">
    <property type="entry name" value="TypA_BipA"/>
    <property type="match status" value="1"/>
</dbReference>
<dbReference type="InterPro" id="IPR000640">
    <property type="entry name" value="EFG_V-like"/>
</dbReference>
<dbReference type="PRINTS" id="PR00315">
    <property type="entry name" value="ELONGATNFCT"/>
</dbReference>
<dbReference type="Gene3D" id="3.30.70.870">
    <property type="entry name" value="Elongation Factor G (Translational Gtpase), domain 3"/>
    <property type="match status" value="1"/>
</dbReference>
<dbReference type="InterPro" id="IPR035647">
    <property type="entry name" value="EFG_III/V"/>
</dbReference>
<dbReference type="InterPro" id="IPR035651">
    <property type="entry name" value="BipA_V"/>
</dbReference>
<dbReference type="SUPFAM" id="SSF54980">
    <property type="entry name" value="EF-G C-terminal domain-like"/>
    <property type="match status" value="2"/>
</dbReference>
<dbReference type="PANTHER" id="PTHR42908">
    <property type="entry name" value="TRANSLATION ELONGATION FACTOR-RELATED"/>
    <property type="match status" value="1"/>
</dbReference>
<dbReference type="InterPro" id="IPR004161">
    <property type="entry name" value="EFTu-like_2"/>
</dbReference>
<dbReference type="CDD" id="cd03691">
    <property type="entry name" value="BipA_TypA_II"/>
    <property type="match status" value="1"/>
</dbReference>
<dbReference type="Gene3D" id="3.40.50.300">
    <property type="entry name" value="P-loop containing nucleotide triphosphate hydrolases"/>
    <property type="match status" value="1"/>
</dbReference>
<dbReference type="Gene3D" id="2.40.50.250">
    <property type="entry name" value="bipa protein"/>
    <property type="match status" value="1"/>
</dbReference>
<keyword evidence="1" id="KW-0547">Nucleotide-binding</keyword>
<dbReference type="NCBIfam" id="TIGR00231">
    <property type="entry name" value="small_GTP"/>
    <property type="match status" value="1"/>
</dbReference>
<dbReference type="Pfam" id="PF00009">
    <property type="entry name" value="GTP_EFTU"/>
    <property type="match status" value="1"/>
</dbReference>
<dbReference type="PANTHER" id="PTHR42908:SF8">
    <property type="entry name" value="TR-TYPE G DOMAIN-CONTAINING PROTEIN"/>
    <property type="match status" value="1"/>
</dbReference>
<dbReference type="Proteomes" id="UP001166004">
    <property type="component" value="Unassembled WGS sequence"/>
</dbReference>
<dbReference type="InterPro" id="IPR006298">
    <property type="entry name" value="BipA"/>
</dbReference>
<accession>A0ABX1T270</accession>
<sequence length="608" mass="67035">MANNIRNITIIAHVDHGKTTMIDNLMKQSGSFRENEVVDERLMDSGELEKERGITILAKPASIDWQGSRVNIIDTPGHRDFAAEVERVLSMADGALLLIDSAEGVMPQTKFVLAKALKQGLKPIVVINKLDKADQRANEVLDETFDLFVSLDANEGQLDFPVLYASGRSGWASKEVDGPRENLHPLLDLIMEHVKPAELDKKKPFAMLSTLLYADSFLGRSLVGRISQGTAKANQPIKAINLKGEKVDEGKLTKIFRYEGTKKVPIEIGEAGDIVVIAGLEKANVADTICDHEVNEPIAATPIDPPTMSITVSVNSSPLAGTEGKKLTSTQIRDRLVLEAQNNVGITFSQNANVDSFVISGRGELMLEILLTQMRREGFEMTVSPPKVLYQQDENGNQMEPIEEITVDLDEEFSSKIIDSMNRRKGKLLDLKDTGKEKKRLIFHAPTRGLMGYTSRFLTLTKGTGVINRIFHGYGKFEGEMDGRKNGALISMATGKAVAFAIFNLQARGEMFVTHNDPVYEGMIVGLAPKPGDMIINVMKGKQLTNMRTQGTDENVVLTPVRQMSIAEQLSMLNTDEALEITPKSLRLRKAILNPNDRKKNEKSGTPL</sequence>
<feature type="domain" description="Tr-type G" evidence="4">
    <location>
        <begin position="3"/>
        <end position="198"/>
    </location>
</feature>
<dbReference type="InterPro" id="IPR047042">
    <property type="entry name" value="BipA_II"/>
</dbReference>
<dbReference type="InterPro" id="IPR027417">
    <property type="entry name" value="P-loop_NTPase"/>
</dbReference>
<reference evidence="5 6" key="1">
    <citation type="submission" date="2019-07" db="EMBL/GenBank/DDBJ databases">
        <title>SAR11 Genome Evolution.</title>
        <authorList>
            <person name="Giovannoni S."/>
        </authorList>
    </citation>
    <scope>NUCLEOTIDE SEQUENCE [LARGE SCALE GENOMIC DNA]</scope>
    <source>
        <strain evidence="5 6">HTCC9565</strain>
    </source>
</reference>
<dbReference type="InterPro" id="IPR048876">
    <property type="entry name" value="BipA_C"/>
</dbReference>
<dbReference type="Pfam" id="PF21018">
    <property type="entry name" value="BipA_C"/>
    <property type="match status" value="1"/>
</dbReference>
<evidence type="ECO:0000313" key="5">
    <source>
        <dbReference type="EMBL" id="NMN67143.1"/>
    </source>
</evidence>
<dbReference type="InterPro" id="IPR047041">
    <property type="entry name" value="BipA_GTP-bd_dom"/>
</dbReference>
<dbReference type="Pfam" id="PF03144">
    <property type="entry name" value="GTP_EFTU_D2"/>
    <property type="match status" value="1"/>
</dbReference>
<gene>
    <name evidence="5" type="ORF">VP91_00002800</name>
</gene>
<comment type="caution">
    <text evidence="5">The sequence shown here is derived from an EMBL/GenBank/DDBJ whole genome shotgun (WGS) entry which is preliminary data.</text>
</comment>
<dbReference type="InterPro" id="IPR005225">
    <property type="entry name" value="Small_GTP-bd"/>
</dbReference>
<dbReference type="NCBIfam" id="TIGR01394">
    <property type="entry name" value="TypA_BipA"/>
    <property type="match status" value="1"/>
</dbReference>
<evidence type="ECO:0000313" key="6">
    <source>
        <dbReference type="Proteomes" id="UP001166004"/>
    </source>
</evidence>
<dbReference type="SUPFAM" id="SSF50447">
    <property type="entry name" value="Translation proteins"/>
    <property type="match status" value="1"/>
</dbReference>
<dbReference type="InterPro" id="IPR000795">
    <property type="entry name" value="T_Tr_GTP-bd_dom"/>
</dbReference>
<dbReference type="Gene3D" id="3.30.70.240">
    <property type="match status" value="1"/>
</dbReference>
<dbReference type="PROSITE" id="PS00301">
    <property type="entry name" value="G_TR_1"/>
    <property type="match status" value="1"/>
</dbReference>
<evidence type="ECO:0000259" key="4">
    <source>
        <dbReference type="PROSITE" id="PS51722"/>
    </source>
</evidence>
<keyword evidence="6" id="KW-1185">Reference proteome</keyword>
<keyword evidence="2" id="KW-0342">GTP-binding</keyword>
<dbReference type="InterPro" id="IPR009000">
    <property type="entry name" value="Transl_B-barrel_sf"/>
</dbReference>
<proteinExistence type="predicted"/>
<dbReference type="InterPro" id="IPR042116">
    <property type="entry name" value="TypA/BipA_C"/>
</dbReference>
<protein>
    <recommendedName>
        <fullName evidence="3">50S ribosomal subunit assembly factor BipA</fullName>
    </recommendedName>
</protein>
<dbReference type="InterPro" id="IPR031157">
    <property type="entry name" value="G_TR_CS"/>
</dbReference>
<name>A0ABX1T270_PELUQ</name>
<evidence type="ECO:0000256" key="3">
    <source>
        <dbReference type="ARBA" id="ARBA00035722"/>
    </source>
</evidence>
<dbReference type="EMBL" id="LANA01000001">
    <property type="protein sequence ID" value="NMN67143.1"/>
    <property type="molecule type" value="Genomic_DNA"/>
</dbReference>
<dbReference type="CDD" id="cd03710">
    <property type="entry name" value="BipA_TypA_C"/>
    <property type="match status" value="1"/>
</dbReference>
<dbReference type="Gene3D" id="2.40.30.10">
    <property type="entry name" value="Translation factors"/>
    <property type="match status" value="1"/>
</dbReference>
<evidence type="ECO:0000256" key="1">
    <source>
        <dbReference type="ARBA" id="ARBA00022741"/>
    </source>
</evidence>
<dbReference type="SUPFAM" id="SSF52540">
    <property type="entry name" value="P-loop containing nucleoside triphosphate hydrolases"/>
    <property type="match status" value="1"/>
</dbReference>
<dbReference type="PROSITE" id="PS51722">
    <property type="entry name" value="G_TR_2"/>
    <property type="match status" value="1"/>
</dbReference>
<dbReference type="Pfam" id="PF00679">
    <property type="entry name" value="EFG_C"/>
    <property type="match status" value="1"/>
</dbReference>